<dbReference type="AlphaFoldDB" id="A0A0A9GXI4"/>
<proteinExistence type="predicted"/>
<dbReference type="EMBL" id="GBRH01169642">
    <property type="protein sequence ID" value="JAE28254.1"/>
    <property type="molecule type" value="Transcribed_RNA"/>
</dbReference>
<name>A0A0A9GXI4_ARUDO</name>
<evidence type="ECO:0000313" key="1">
    <source>
        <dbReference type="EMBL" id="JAE28254.1"/>
    </source>
</evidence>
<sequence length="17" mass="2114">MIVFFRKIYSPQIITTR</sequence>
<reference evidence="1" key="1">
    <citation type="submission" date="2014-09" db="EMBL/GenBank/DDBJ databases">
        <authorList>
            <person name="Magalhaes I.L.F."/>
            <person name="Oliveira U."/>
            <person name="Santos F.R."/>
            <person name="Vidigal T.H.D.A."/>
            <person name="Brescovit A.D."/>
            <person name="Santos A.J."/>
        </authorList>
    </citation>
    <scope>NUCLEOTIDE SEQUENCE</scope>
    <source>
        <tissue evidence="1">Shoot tissue taken approximately 20 cm above the soil surface</tissue>
    </source>
</reference>
<reference evidence="1" key="2">
    <citation type="journal article" date="2015" name="Data Brief">
        <title>Shoot transcriptome of the giant reed, Arundo donax.</title>
        <authorList>
            <person name="Barrero R.A."/>
            <person name="Guerrero F.D."/>
            <person name="Moolhuijzen P."/>
            <person name="Goolsby J.A."/>
            <person name="Tidwell J."/>
            <person name="Bellgard S.E."/>
            <person name="Bellgard M.I."/>
        </authorList>
    </citation>
    <scope>NUCLEOTIDE SEQUENCE</scope>
    <source>
        <tissue evidence="1">Shoot tissue taken approximately 20 cm above the soil surface</tissue>
    </source>
</reference>
<protein>
    <submittedName>
        <fullName evidence="1">Uncharacterized protein</fullName>
    </submittedName>
</protein>
<organism evidence="1">
    <name type="scientific">Arundo donax</name>
    <name type="common">Giant reed</name>
    <name type="synonym">Donax arundinaceus</name>
    <dbReference type="NCBI Taxonomy" id="35708"/>
    <lineage>
        <taxon>Eukaryota</taxon>
        <taxon>Viridiplantae</taxon>
        <taxon>Streptophyta</taxon>
        <taxon>Embryophyta</taxon>
        <taxon>Tracheophyta</taxon>
        <taxon>Spermatophyta</taxon>
        <taxon>Magnoliopsida</taxon>
        <taxon>Liliopsida</taxon>
        <taxon>Poales</taxon>
        <taxon>Poaceae</taxon>
        <taxon>PACMAD clade</taxon>
        <taxon>Arundinoideae</taxon>
        <taxon>Arundineae</taxon>
        <taxon>Arundo</taxon>
    </lineage>
</organism>
<accession>A0A0A9GXI4</accession>